<dbReference type="Pfam" id="PF00702">
    <property type="entry name" value="Hydrolase"/>
    <property type="match status" value="1"/>
</dbReference>
<dbReference type="InterPro" id="IPR023214">
    <property type="entry name" value="HAD_sf"/>
</dbReference>
<dbReference type="EMBL" id="BMMZ01000006">
    <property type="protein sequence ID" value="GGL66281.1"/>
    <property type="molecule type" value="Genomic_DNA"/>
</dbReference>
<evidence type="ECO:0008006" key="7">
    <source>
        <dbReference type="Google" id="ProtNLM"/>
    </source>
</evidence>
<reference evidence="5" key="1">
    <citation type="journal article" date="2014" name="Int. J. Syst. Evol. Microbiol.">
        <title>Complete genome sequence of Corynebacterium casei LMG S-19264T (=DSM 44701T), isolated from a smear-ripened cheese.</title>
        <authorList>
            <consortium name="US DOE Joint Genome Institute (JGI-PGF)"/>
            <person name="Walter F."/>
            <person name="Albersmeier A."/>
            <person name="Kalinowski J."/>
            <person name="Ruckert C."/>
        </authorList>
    </citation>
    <scope>NUCLEOTIDE SEQUENCE</scope>
    <source>
        <strain evidence="5">CGMCC 4.7306</strain>
    </source>
</reference>
<dbReference type="GO" id="GO:0044281">
    <property type="term" value="P:small molecule metabolic process"/>
    <property type="evidence" value="ECO:0007669"/>
    <property type="project" value="UniProtKB-ARBA"/>
</dbReference>
<dbReference type="Gene3D" id="1.10.150.520">
    <property type="match status" value="1"/>
</dbReference>
<dbReference type="SFLD" id="SFLDG01129">
    <property type="entry name" value="C1.5:_HAD__Beta-PGM__Phosphata"/>
    <property type="match status" value="1"/>
</dbReference>
<comment type="cofactor">
    <cofactor evidence="1">
        <name>Mg(2+)</name>
        <dbReference type="ChEBI" id="CHEBI:18420"/>
    </cofactor>
</comment>
<dbReference type="Proteomes" id="UP000613840">
    <property type="component" value="Unassembled WGS sequence"/>
</dbReference>
<evidence type="ECO:0000256" key="1">
    <source>
        <dbReference type="ARBA" id="ARBA00001946"/>
    </source>
</evidence>
<sequence length="216" mass="22877">MPLVAFDLDGTLVDQGRAARAWAAEFATEWQLPDGASGQIGRALSETRPKGDVFSELARRWELPVSGAEIWAAYRHRMPGLVRCTDEDKDGLRALRESSWTIGIVTNGMADNQEGKIRATGLSDLVDGWVISEAVGVRKPDPAIFHALARQLGCPLDGWMVGDSLHLDVAGGAAVGLRTAWVRPSGAHPGIDVSPSVIAGSAADAIRQILGSSTTA</sequence>
<dbReference type="PANTHER" id="PTHR46470">
    <property type="entry name" value="N-ACYLNEURAMINATE-9-PHOSPHATASE"/>
    <property type="match status" value="1"/>
</dbReference>
<dbReference type="SUPFAM" id="SSF56784">
    <property type="entry name" value="HAD-like"/>
    <property type="match status" value="1"/>
</dbReference>
<keyword evidence="4" id="KW-0460">Magnesium</keyword>
<dbReference type="NCBIfam" id="TIGR01549">
    <property type="entry name" value="HAD-SF-IA-v1"/>
    <property type="match status" value="1"/>
</dbReference>
<protein>
    <recommendedName>
        <fullName evidence="7">Hydrolase of the HAD superfamily</fullName>
    </recommendedName>
</protein>
<accession>A0A917SAV4</accession>
<dbReference type="InterPro" id="IPR006439">
    <property type="entry name" value="HAD-SF_hydro_IA"/>
</dbReference>
<evidence type="ECO:0000313" key="6">
    <source>
        <dbReference type="Proteomes" id="UP000613840"/>
    </source>
</evidence>
<gene>
    <name evidence="5" type="ORF">GCM10011575_26010</name>
</gene>
<dbReference type="PRINTS" id="PR00413">
    <property type="entry name" value="HADHALOGNASE"/>
</dbReference>
<dbReference type="InterPro" id="IPR036412">
    <property type="entry name" value="HAD-like_sf"/>
</dbReference>
<dbReference type="AlphaFoldDB" id="A0A917SAV4"/>
<dbReference type="Gene3D" id="3.40.50.1000">
    <property type="entry name" value="HAD superfamily/HAD-like"/>
    <property type="match status" value="1"/>
</dbReference>
<dbReference type="GO" id="GO:0046872">
    <property type="term" value="F:metal ion binding"/>
    <property type="evidence" value="ECO:0007669"/>
    <property type="project" value="UniProtKB-KW"/>
</dbReference>
<evidence type="ECO:0000256" key="3">
    <source>
        <dbReference type="ARBA" id="ARBA00022801"/>
    </source>
</evidence>
<comment type="caution">
    <text evidence="5">The sequence shown here is derived from an EMBL/GenBank/DDBJ whole genome shotgun (WGS) entry which is preliminary data.</text>
</comment>
<dbReference type="SFLD" id="SFLDS00003">
    <property type="entry name" value="Haloacid_Dehalogenase"/>
    <property type="match status" value="1"/>
</dbReference>
<dbReference type="InterPro" id="IPR051400">
    <property type="entry name" value="HAD-like_hydrolase"/>
</dbReference>
<evidence type="ECO:0000256" key="2">
    <source>
        <dbReference type="ARBA" id="ARBA00022723"/>
    </source>
</evidence>
<name>A0A917SAV4_9ACTN</name>
<proteinExistence type="predicted"/>
<dbReference type="PANTHER" id="PTHR46470:SF2">
    <property type="entry name" value="GLYCERALDEHYDE 3-PHOSPHATE PHOSPHATASE"/>
    <property type="match status" value="1"/>
</dbReference>
<keyword evidence="3" id="KW-0378">Hydrolase</keyword>
<organism evidence="5 6">
    <name type="scientific">Microlunatus endophyticus</name>
    <dbReference type="NCBI Taxonomy" id="1716077"/>
    <lineage>
        <taxon>Bacteria</taxon>
        <taxon>Bacillati</taxon>
        <taxon>Actinomycetota</taxon>
        <taxon>Actinomycetes</taxon>
        <taxon>Propionibacteriales</taxon>
        <taxon>Propionibacteriaceae</taxon>
        <taxon>Microlunatus</taxon>
    </lineage>
</organism>
<evidence type="ECO:0000313" key="5">
    <source>
        <dbReference type="EMBL" id="GGL66281.1"/>
    </source>
</evidence>
<keyword evidence="2" id="KW-0479">Metal-binding</keyword>
<evidence type="ECO:0000256" key="4">
    <source>
        <dbReference type="ARBA" id="ARBA00022842"/>
    </source>
</evidence>
<dbReference type="RefSeq" id="WP_188895811.1">
    <property type="nucleotide sequence ID" value="NZ_BMMZ01000006.1"/>
</dbReference>
<keyword evidence="6" id="KW-1185">Reference proteome</keyword>
<dbReference type="GO" id="GO:0016791">
    <property type="term" value="F:phosphatase activity"/>
    <property type="evidence" value="ECO:0007669"/>
    <property type="project" value="TreeGrafter"/>
</dbReference>
<reference evidence="5" key="2">
    <citation type="submission" date="2020-09" db="EMBL/GenBank/DDBJ databases">
        <authorList>
            <person name="Sun Q."/>
            <person name="Zhou Y."/>
        </authorList>
    </citation>
    <scope>NUCLEOTIDE SEQUENCE</scope>
    <source>
        <strain evidence="5">CGMCC 4.7306</strain>
    </source>
</reference>